<organism evidence="3 4">
    <name type="scientific">Chloracidobacterium validum</name>
    <dbReference type="NCBI Taxonomy" id="2821543"/>
    <lineage>
        <taxon>Bacteria</taxon>
        <taxon>Pseudomonadati</taxon>
        <taxon>Acidobacteriota</taxon>
        <taxon>Terriglobia</taxon>
        <taxon>Terriglobales</taxon>
        <taxon>Acidobacteriaceae</taxon>
        <taxon>Chloracidobacterium</taxon>
    </lineage>
</organism>
<dbReference type="SUPFAM" id="SSF53756">
    <property type="entry name" value="UDP-Glycosyltransferase/glycogen phosphorylase"/>
    <property type="match status" value="1"/>
</dbReference>
<evidence type="ECO:0000259" key="1">
    <source>
        <dbReference type="Pfam" id="PF00534"/>
    </source>
</evidence>
<dbReference type="InterPro" id="IPR028098">
    <property type="entry name" value="Glyco_trans_4-like_N"/>
</dbReference>
<protein>
    <submittedName>
        <fullName evidence="3">N-acetyl-alpha-D-glucosaminyl L-malate synthase BshA</fullName>
    </submittedName>
</protein>
<evidence type="ECO:0000313" key="4">
    <source>
        <dbReference type="Proteomes" id="UP000676506"/>
    </source>
</evidence>
<dbReference type="NCBIfam" id="TIGR03999">
    <property type="entry name" value="thiol_BshA"/>
    <property type="match status" value="1"/>
</dbReference>
<dbReference type="PANTHER" id="PTHR45947:SF3">
    <property type="entry name" value="SULFOQUINOVOSYL TRANSFERASE SQD2"/>
    <property type="match status" value="1"/>
</dbReference>
<feature type="domain" description="Glycosyltransferase subfamily 4-like N-terminal" evidence="2">
    <location>
        <begin position="11"/>
        <end position="179"/>
    </location>
</feature>
<evidence type="ECO:0000313" key="3">
    <source>
        <dbReference type="EMBL" id="QUW04653.1"/>
    </source>
</evidence>
<dbReference type="RefSeq" id="WP_211430542.1">
    <property type="nucleotide sequence ID" value="NZ_CP072649.1"/>
</dbReference>
<gene>
    <name evidence="3" type="primary">bshA</name>
    <name evidence="3" type="ORF">J8C06_12830</name>
</gene>
<dbReference type="Pfam" id="PF00534">
    <property type="entry name" value="Glycos_transf_1"/>
    <property type="match status" value="1"/>
</dbReference>
<feature type="domain" description="Glycosyl transferase family 1" evidence="1">
    <location>
        <begin position="195"/>
        <end position="350"/>
    </location>
</feature>
<dbReference type="PANTHER" id="PTHR45947">
    <property type="entry name" value="SULFOQUINOVOSYL TRANSFERASE SQD2"/>
    <property type="match status" value="1"/>
</dbReference>
<dbReference type="Gene3D" id="3.40.50.2000">
    <property type="entry name" value="Glycogen Phosphorylase B"/>
    <property type="match status" value="2"/>
</dbReference>
<dbReference type="InterPro" id="IPR023881">
    <property type="entry name" value="Thiol_BshA"/>
</dbReference>
<reference evidence="3 4" key="1">
    <citation type="submission" date="2021-03" db="EMBL/GenBank/DDBJ databases">
        <title>Genomic and phenotypic characterization of Chloracidobacterium isolates provides evidence for multiple species.</title>
        <authorList>
            <person name="Saini M.K."/>
            <person name="Costas A.M.G."/>
            <person name="Tank M."/>
            <person name="Bryant D.A."/>
        </authorList>
    </citation>
    <scope>NUCLEOTIDE SEQUENCE [LARGE SCALE GENOMIC DNA]</scope>
    <source>
        <strain evidence="3 4">BV2-C</strain>
    </source>
</reference>
<dbReference type="EMBL" id="CP072649">
    <property type="protein sequence ID" value="QUW04653.1"/>
    <property type="molecule type" value="Genomic_DNA"/>
</dbReference>
<dbReference type="Proteomes" id="UP000676506">
    <property type="component" value="Chromosome 2"/>
</dbReference>
<dbReference type="Pfam" id="PF13439">
    <property type="entry name" value="Glyco_transf_4"/>
    <property type="match status" value="1"/>
</dbReference>
<proteinExistence type="predicted"/>
<sequence>MKIGITCYSSYGGSGVVASELGLELAARGHEVHFICATLPLRLTRMPDLMRFHEVEATNYALFDTAPYALALAVRMAEVALEYELDLLHVHYAIPHSVSAFLAREMLKDSRPVPFITTLHGTDITLVGTDRSYLPITRFAIRQSDGVTSVSEYLRAETCREFDICADTPIEVIPNFINSQTYRRVENPALRATFAKPEEPLLVHVSNFRAVKRTTDCIRILARLSRQLPAHLVMVGDGPERAQAQWLARQKGVANRVHFVGKQPDIPAYLSIADALLLPSESESFGLAALEAMACEVPVIASCTGGLPELVTPGETGFLAEVGDIQAMADHAQRILTDDALRAHMRRACRRVAVETFNANDIISRYEAYYGRILERFRADRKR</sequence>
<evidence type="ECO:0000259" key="2">
    <source>
        <dbReference type="Pfam" id="PF13439"/>
    </source>
</evidence>
<keyword evidence="4" id="KW-1185">Reference proteome</keyword>
<dbReference type="InterPro" id="IPR050194">
    <property type="entry name" value="Glycosyltransferase_grp1"/>
</dbReference>
<dbReference type="InterPro" id="IPR001296">
    <property type="entry name" value="Glyco_trans_1"/>
</dbReference>
<accession>A0ABX8BCW5</accession>
<name>A0ABX8BCW5_9BACT</name>